<evidence type="ECO:0000313" key="3">
    <source>
        <dbReference type="Proteomes" id="UP000305921"/>
    </source>
</evidence>
<dbReference type="OrthoDB" id="4328863at2"/>
<sequence>METGIQPPAGTSDGQGWCHWHDGPSGTARLVDAHERQSGPPVALYACAPCREQRGLPVRLEAS</sequence>
<gene>
    <name evidence="2" type="ORF">FEF34_10380</name>
</gene>
<proteinExistence type="predicted"/>
<comment type="caution">
    <text evidence="2">The sequence shown here is derived from an EMBL/GenBank/DDBJ whole genome shotgun (WGS) entry which is preliminary data.</text>
</comment>
<name>A0A5R9E280_9ACTN</name>
<protein>
    <submittedName>
        <fullName evidence="2">Uncharacterized protein</fullName>
    </submittedName>
</protein>
<accession>A0A5R9E280</accession>
<dbReference type="EMBL" id="VAWE01000001">
    <property type="protein sequence ID" value="TLQ43497.1"/>
    <property type="molecule type" value="Genomic_DNA"/>
</dbReference>
<evidence type="ECO:0000313" key="2">
    <source>
        <dbReference type="EMBL" id="TLQ43497.1"/>
    </source>
</evidence>
<feature type="region of interest" description="Disordered" evidence="1">
    <location>
        <begin position="1"/>
        <end position="23"/>
    </location>
</feature>
<keyword evidence="3" id="KW-1185">Reference proteome</keyword>
<dbReference type="Proteomes" id="UP000305921">
    <property type="component" value="Unassembled WGS sequence"/>
</dbReference>
<evidence type="ECO:0000256" key="1">
    <source>
        <dbReference type="SAM" id="MobiDB-lite"/>
    </source>
</evidence>
<dbReference type="AlphaFoldDB" id="A0A5R9E280"/>
<reference evidence="2 3" key="1">
    <citation type="submission" date="2019-05" db="EMBL/GenBank/DDBJ databases">
        <title>Streptomyces marianii sp. nov., a novel marine actinomycete from southern coast of India.</title>
        <authorList>
            <person name="Iniyan A.M."/>
            <person name="Wink J."/>
            <person name="Ramprasad E."/>
            <person name="Ramana C.V."/>
            <person name="Bunk B."/>
            <person name="Sproer C."/>
            <person name="Joseph F.-J.R.S."/>
            <person name="Vincent S.G.P."/>
        </authorList>
    </citation>
    <scope>NUCLEOTIDE SEQUENCE [LARGE SCALE GENOMIC DNA]</scope>
    <source>
        <strain evidence="2 3">ICN19</strain>
    </source>
</reference>
<organism evidence="2 3">
    <name type="scientific">Streptomyces marianii</name>
    <dbReference type="NCBI Taxonomy" id="1817406"/>
    <lineage>
        <taxon>Bacteria</taxon>
        <taxon>Bacillati</taxon>
        <taxon>Actinomycetota</taxon>
        <taxon>Actinomycetes</taxon>
        <taxon>Kitasatosporales</taxon>
        <taxon>Streptomycetaceae</taxon>
        <taxon>Streptomyces</taxon>
    </lineage>
</organism>